<dbReference type="InterPro" id="IPR021109">
    <property type="entry name" value="Peptidase_aspartic_dom_sf"/>
</dbReference>
<evidence type="ECO:0000313" key="1">
    <source>
        <dbReference type="EMBL" id="RVX11505.1"/>
    </source>
</evidence>
<dbReference type="Proteomes" id="UP000288805">
    <property type="component" value="Unassembled WGS sequence"/>
</dbReference>
<dbReference type="PANTHER" id="PTHR33067:SF32">
    <property type="entry name" value="ASPARTIC PEPTIDASE DDI1-TYPE DOMAIN-CONTAINING PROTEIN"/>
    <property type="match status" value="1"/>
</dbReference>
<gene>
    <name evidence="1" type="ORF">CK203_015964</name>
</gene>
<comment type="caution">
    <text evidence="1">The sequence shown here is derived from an EMBL/GenBank/DDBJ whole genome shotgun (WGS) entry which is preliminary data.</text>
</comment>
<dbReference type="EMBL" id="QGNW01000030">
    <property type="protein sequence ID" value="RVX11505.1"/>
    <property type="molecule type" value="Genomic_DNA"/>
</dbReference>
<proteinExistence type="predicted"/>
<dbReference type="PANTHER" id="PTHR33067">
    <property type="entry name" value="RNA-DIRECTED DNA POLYMERASE-RELATED"/>
    <property type="match status" value="1"/>
</dbReference>
<reference evidence="1 2" key="1">
    <citation type="journal article" date="2018" name="PLoS Genet.">
        <title>Population sequencing reveals clonal diversity and ancestral inbreeding in the grapevine cultivar Chardonnay.</title>
        <authorList>
            <person name="Roach M.J."/>
            <person name="Johnson D.L."/>
            <person name="Bohlmann J."/>
            <person name="van Vuuren H.J."/>
            <person name="Jones S.J."/>
            <person name="Pretorius I.S."/>
            <person name="Schmidt S.A."/>
            <person name="Borneman A.R."/>
        </authorList>
    </citation>
    <scope>NUCLEOTIDE SEQUENCE [LARGE SCALE GENOMIC DNA]</scope>
    <source>
        <strain evidence="2">cv. Chardonnay</strain>
        <tissue evidence="1">Leaf</tissue>
    </source>
</reference>
<name>A0A438JRC9_VITVI</name>
<protein>
    <submittedName>
        <fullName evidence="1">Uncharacterized protein</fullName>
    </submittedName>
</protein>
<evidence type="ECO:0000313" key="2">
    <source>
        <dbReference type="Proteomes" id="UP000288805"/>
    </source>
</evidence>
<dbReference type="AlphaFoldDB" id="A0A438JRC9"/>
<dbReference type="CDD" id="cd00303">
    <property type="entry name" value="retropepsin_like"/>
    <property type="match status" value="1"/>
</dbReference>
<dbReference type="Gene3D" id="2.40.70.10">
    <property type="entry name" value="Acid Proteases"/>
    <property type="match status" value="1"/>
</dbReference>
<accession>A0A438JRC9</accession>
<organism evidence="1 2">
    <name type="scientific">Vitis vinifera</name>
    <name type="common">Grape</name>
    <dbReference type="NCBI Taxonomy" id="29760"/>
    <lineage>
        <taxon>Eukaryota</taxon>
        <taxon>Viridiplantae</taxon>
        <taxon>Streptophyta</taxon>
        <taxon>Embryophyta</taxon>
        <taxon>Tracheophyta</taxon>
        <taxon>Spermatophyta</taxon>
        <taxon>Magnoliopsida</taxon>
        <taxon>eudicotyledons</taxon>
        <taxon>Gunneridae</taxon>
        <taxon>Pentapetalae</taxon>
        <taxon>rosids</taxon>
        <taxon>Vitales</taxon>
        <taxon>Vitaceae</taxon>
        <taxon>Viteae</taxon>
        <taxon>Vitis</taxon>
    </lineage>
</organism>
<sequence length="283" mass="31860">MDVPPEDQNSQHGQEDNFNIYRSMKDRMYPPHMSAPSCIVPPTEELVIRPHIVPLLPTFHGMESENPYSHIKEFEETGRARNEEGIRTIVNLSKVVGDFVRDQKSINAQLNQRIDSVESTLNKRIDKMQNDLSWKIDNVQYTISRLTNLNTVQKKGKFPSQPHQNPKGIHEVEAQEGESSKVREVKAVITLRSGKEVDQLTSKPKHDEESVVEKEKSCPTISVSIGGTCVEKALLDLGASVNLLRYSVRKQLGLGKLKPTSITLSLADRSMKIPRGMIEDVLV</sequence>